<organism evidence="2 3">
    <name type="scientific">Lasius platythorax</name>
    <dbReference type="NCBI Taxonomy" id="488582"/>
    <lineage>
        <taxon>Eukaryota</taxon>
        <taxon>Metazoa</taxon>
        <taxon>Ecdysozoa</taxon>
        <taxon>Arthropoda</taxon>
        <taxon>Hexapoda</taxon>
        <taxon>Insecta</taxon>
        <taxon>Pterygota</taxon>
        <taxon>Neoptera</taxon>
        <taxon>Endopterygota</taxon>
        <taxon>Hymenoptera</taxon>
        <taxon>Apocrita</taxon>
        <taxon>Aculeata</taxon>
        <taxon>Formicoidea</taxon>
        <taxon>Formicidae</taxon>
        <taxon>Formicinae</taxon>
        <taxon>Lasius</taxon>
        <taxon>Lasius</taxon>
    </lineage>
</organism>
<feature type="region of interest" description="Disordered" evidence="1">
    <location>
        <begin position="57"/>
        <end position="103"/>
    </location>
</feature>
<evidence type="ECO:0000313" key="2">
    <source>
        <dbReference type="EMBL" id="CAL1685728.1"/>
    </source>
</evidence>
<dbReference type="Proteomes" id="UP001497644">
    <property type="component" value="Chromosome 6"/>
</dbReference>
<dbReference type="AlphaFoldDB" id="A0AAV2P198"/>
<keyword evidence="3" id="KW-1185">Reference proteome</keyword>
<sequence length="115" mass="13143">MRPRVKHRNNSVAIDCAVIMTAITAEDGVLGSLLHSRERTLAKTENRWKETARVMLGEGRGRGGPSRRYFRRNFHGGRGGSPRRPCSQDGQIRESQPVQKKYRLTEKKAVEKNLW</sequence>
<accession>A0AAV2P198</accession>
<feature type="compositionally biased region" description="Polar residues" evidence="1">
    <location>
        <begin position="88"/>
        <end position="98"/>
    </location>
</feature>
<proteinExistence type="predicted"/>
<name>A0AAV2P198_9HYME</name>
<gene>
    <name evidence="2" type="ORF">LPLAT_LOCUS11148</name>
</gene>
<dbReference type="EMBL" id="OZ034829">
    <property type="protein sequence ID" value="CAL1685728.1"/>
    <property type="molecule type" value="Genomic_DNA"/>
</dbReference>
<evidence type="ECO:0000256" key="1">
    <source>
        <dbReference type="SAM" id="MobiDB-lite"/>
    </source>
</evidence>
<reference evidence="2" key="1">
    <citation type="submission" date="2024-04" db="EMBL/GenBank/DDBJ databases">
        <authorList>
            <consortium name="Molecular Ecology Group"/>
        </authorList>
    </citation>
    <scope>NUCLEOTIDE SEQUENCE</scope>
</reference>
<protein>
    <submittedName>
        <fullName evidence="2">Uncharacterized protein</fullName>
    </submittedName>
</protein>
<evidence type="ECO:0000313" key="3">
    <source>
        <dbReference type="Proteomes" id="UP001497644"/>
    </source>
</evidence>